<dbReference type="OrthoDB" id="164393at2759"/>
<organism evidence="6 7">
    <name type="scientific">Phytophthora cactorum</name>
    <dbReference type="NCBI Taxonomy" id="29920"/>
    <lineage>
        <taxon>Eukaryota</taxon>
        <taxon>Sar</taxon>
        <taxon>Stramenopiles</taxon>
        <taxon>Oomycota</taxon>
        <taxon>Peronosporomycetes</taxon>
        <taxon>Peronosporales</taxon>
        <taxon>Peronosporaceae</taxon>
        <taxon>Phytophthora</taxon>
    </lineage>
</organism>
<accession>A0A329SS10</accession>
<feature type="compositionally biased region" description="Polar residues" evidence="1">
    <location>
        <begin position="190"/>
        <end position="199"/>
    </location>
</feature>
<evidence type="ECO:0000313" key="7">
    <source>
        <dbReference type="Proteomes" id="UP000251314"/>
    </source>
</evidence>
<dbReference type="VEuPathDB" id="FungiDB:PC110_g5216"/>
<evidence type="ECO:0000313" key="2">
    <source>
        <dbReference type="EMBL" id="KAG2869100.1"/>
    </source>
</evidence>
<feature type="region of interest" description="Disordered" evidence="1">
    <location>
        <begin position="751"/>
        <end position="800"/>
    </location>
</feature>
<feature type="region of interest" description="Disordered" evidence="1">
    <location>
        <begin position="284"/>
        <end position="317"/>
    </location>
</feature>
<dbReference type="InterPro" id="IPR035898">
    <property type="entry name" value="TAZ_dom_sf"/>
</dbReference>
<dbReference type="Proteomes" id="UP000774804">
    <property type="component" value="Unassembled WGS sequence"/>
</dbReference>
<feature type="region of interest" description="Disordered" evidence="1">
    <location>
        <begin position="104"/>
        <end position="243"/>
    </location>
</feature>
<dbReference type="Proteomes" id="UP000251314">
    <property type="component" value="Unassembled WGS sequence"/>
</dbReference>
<dbReference type="CDD" id="cd19757">
    <property type="entry name" value="Bbox1"/>
    <property type="match status" value="1"/>
</dbReference>
<evidence type="ECO:0008006" key="8">
    <source>
        <dbReference type="Google" id="ProtNLM"/>
    </source>
</evidence>
<feature type="region of interest" description="Disordered" evidence="1">
    <location>
        <begin position="512"/>
        <end position="564"/>
    </location>
</feature>
<reference evidence="5" key="2">
    <citation type="submission" date="2018-05" db="EMBL/GenBank/DDBJ databases">
        <title>Effector identification in a new, highly contiguous assembly of the strawberry crown rot pathogen Phytophthora cactorum.</title>
        <authorList>
            <person name="Armitage A.D."/>
            <person name="Nellist C.F."/>
            <person name="Bates H."/>
            <person name="Vickerstaff R.J."/>
            <person name="Harrison R.J."/>
        </authorList>
    </citation>
    <scope>NUCLEOTIDE SEQUENCE</scope>
    <source>
        <strain evidence="2">15-7</strain>
        <strain evidence="3">4032</strain>
        <strain evidence="4">4040</strain>
        <strain evidence="5">P421</strain>
    </source>
</reference>
<proteinExistence type="predicted"/>
<evidence type="ECO:0000313" key="3">
    <source>
        <dbReference type="EMBL" id="KAG2944287.1"/>
    </source>
</evidence>
<dbReference type="Proteomes" id="UP000760860">
    <property type="component" value="Unassembled WGS sequence"/>
</dbReference>
<sequence length="800" mass="88645">MVDSLCSWCRAECWLYKCSTCDPRKEKTLCFNCSKLWHSRGFARSHQLTSIYGETRSFLDWESLQLNGVANNISRVTAETNPAESGYSVTANGNRVQEVVANGVEDSKPAATTTEKTNPEGPVTVKEEKEESKQEDEEKENEPMEEEYEFEVVEESVGSGEDAEAMSVEQDGELEEARDPSAEGTPAVRANSTSESVSIAENAAPRVEQQLESNVDEEKKKALSSSQASTPPASAPATNSPIPAPAEASSVAIFLSSESAHVSSSAQASASTDAAFVSASTPLAPTPAPVSSASASVNPPTTAATSAAQSRTRTTPQVKPVDLEKLLRWFPTTDHALMEMLATRIEAALVIEDALICARIGKCEEPACRSALLHYEHCKRDEVCGAPKCTEISVTYRHRRACSSKDTAPPVDGKTFVCPFCIRIRQRRTLGICAALDHLISDQRRALQGAHSEATRNFCLQSINRWTERKQPLRAESDRLNQLARESSAPIFNFPKYKWHFSDNVFIKREPAPLEANEGATTEQSTTESSTDGSNILNQGPTERSSETHDEEENTHQSLDTLEDSIPGTATFNADFINQLLRAKSEGGENREMAQREFDGVMELGYAIVDASFCAPSKAQRCLLNCKSILDHLQHHLDLQVCNKPMCGAVEHHFAHLSECKAHYESESCEYCLRMEERQLIRAVDFMEAEQPEAEAKVQKIINDITASFTNHRPDEREQEMIQLEDELDQAETNKQELLEKLGARRNELRKVRRSMDNRGISALNSRRLPVHFTKTRRSEGSGSNKKRRLADSNEYKTSS</sequence>
<dbReference type="EMBL" id="RCMI01000004">
    <property type="protein sequence ID" value="KAG2944287.1"/>
    <property type="molecule type" value="Genomic_DNA"/>
</dbReference>
<feature type="compositionally biased region" description="Polar residues" evidence="1">
    <location>
        <begin position="532"/>
        <end position="543"/>
    </location>
</feature>
<dbReference type="Proteomes" id="UP000735874">
    <property type="component" value="Unassembled WGS sequence"/>
</dbReference>
<gene>
    <name evidence="6" type="ORF">PC110_g5216</name>
    <name evidence="2" type="ORF">PC113_g465</name>
    <name evidence="3" type="ORF">PC115_g345</name>
    <name evidence="4" type="ORF">PC117_g8</name>
    <name evidence="5" type="ORF">PC129_g2559</name>
</gene>
<feature type="compositionally biased region" description="Low complexity" evidence="1">
    <location>
        <begin position="521"/>
        <end position="531"/>
    </location>
</feature>
<feature type="compositionally biased region" description="Low complexity" evidence="1">
    <location>
        <begin position="224"/>
        <end position="241"/>
    </location>
</feature>
<dbReference type="EMBL" id="RCMK01000001">
    <property type="protein sequence ID" value="KAG2955886.1"/>
    <property type="molecule type" value="Genomic_DNA"/>
</dbReference>
<dbReference type="EMBL" id="RCMG01000005">
    <property type="protein sequence ID" value="KAG2869100.1"/>
    <property type="molecule type" value="Genomic_DNA"/>
</dbReference>
<dbReference type="EMBL" id="MJFZ01000086">
    <property type="protein sequence ID" value="RAW38538.1"/>
    <property type="molecule type" value="Genomic_DNA"/>
</dbReference>
<evidence type="ECO:0000313" key="4">
    <source>
        <dbReference type="EMBL" id="KAG2955886.1"/>
    </source>
</evidence>
<dbReference type="SUPFAM" id="SSF57933">
    <property type="entry name" value="TAZ domain"/>
    <property type="match status" value="1"/>
</dbReference>
<dbReference type="AlphaFoldDB" id="A0A329SS10"/>
<evidence type="ECO:0000313" key="5">
    <source>
        <dbReference type="EMBL" id="KAG3226860.1"/>
    </source>
</evidence>
<reference evidence="6 7" key="1">
    <citation type="submission" date="2018-01" db="EMBL/GenBank/DDBJ databases">
        <title>Draft genome of the strawberry crown rot pathogen Phytophthora cactorum.</title>
        <authorList>
            <person name="Armitage A.D."/>
            <person name="Lysoe E."/>
            <person name="Nellist C.F."/>
            <person name="Harrison R.J."/>
            <person name="Brurberg M.B."/>
        </authorList>
    </citation>
    <scope>NUCLEOTIDE SEQUENCE [LARGE SCALE GENOMIC DNA]</scope>
    <source>
        <strain evidence="6 7">10300</strain>
    </source>
</reference>
<feature type="compositionally biased region" description="Acidic residues" evidence="1">
    <location>
        <begin position="133"/>
        <end position="154"/>
    </location>
</feature>
<feature type="compositionally biased region" description="Low complexity" evidence="1">
    <location>
        <begin position="284"/>
        <end position="316"/>
    </location>
</feature>
<keyword evidence="7" id="KW-1185">Reference proteome</keyword>
<dbReference type="EMBL" id="RCMV01000047">
    <property type="protein sequence ID" value="KAG3226860.1"/>
    <property type="molecule type" value="Genomic_DNA"/>
</dbReference>
<evidence type="ECO:0000313" key="6">
    <source>
        <dbReference type="EMBL" id="RAW38538.1"/>
    </source>
</evidence>
<evidence type="ECO:0000256" key="1">
    <source>
        <dbReference type="SAM" id="MobiDB-lite"/>
    </source>
</evidence>
<comment type="caution">
    <text evidence="6">The sequence shown here is derived from an EMBL/GenBank/DDBJ whole genome shotgun (WGS) entry which is preliminary data.</text>
</comment>
<name>A0A329SS10_9STRA</name>
<feature type="compositionally biased region" description="Basic and acidic residues" evidence="1">
    <location>
        <begin position="790"/>
        <end position="800"/>
    </location>
</feature>
<protein>
    <recommendedName>
        <fullName evidence="8">Zinc finger, TAZ-type</fullName>
    </recommendedName>
</protein>
<dbReference type="Proteomes" id="UP000736787">
    <property type="component" value="Unassembled WGS sequence"/>
</dbReference>
<dbReference type="STRING" id="29920.A0A329SS10"/>